<gene>
    <name evidence="7" type="ORF">FP66_02210</name>
</gene>
<reference evidence="7 8" key="1">
    <citation type="submission" date="2014-06" db="EMBL/GenBank/DDBJ databases">
        <title>Draft genome sequence of an extremely salt tolerant bacteria Halomonas salina/CIFRI 1.</title>
        <authorList>
            <person name="Behera B.D."/>
            <person name="Meena D.K."/>
            <person name="Das P."/>
            <person name="Maharana J."/>
            <person name="Paria P."/>
            <person name="Sharma A.P."/>
            <person name="Shamsudheen K.V."/>
            <person name="Rijit J."/>
            <person name="Dixit V."/>
            <person name="Verma A."/>
            <person name="Scaria V."/>
            <person name="Sivasubbu S."/>
        </authorList>
    </citation>
    <scope>NUCLEOTIDE SEQUENCE [LARGE SCALE GENOMIC DNA]</scope>
    <source>
        <strain evidence="7 8">CIFRI 1</strain>
    </source>
</reference>
<accession>A0ABR4WVY2</accession>
<dbReference type="PROSITE" id="PS51257">
    <property type="entry name" value="PROKAR_LIPOPROTEIN"/>
    <property type="match status" value="1"/>
</dbReference>
<keyword evidence="8" id="KW-1185">Reference proteome</keyword>
<dbReference type="PANTHER" id="PTHR35008">
    <property type="entry name" value="BLL4482 PROTEIN-RELATED"/>
    <property type="match status" value="1"/>
</dbReference>
<dbReference type="InterPro" id="IPR051459">
    <property type="entry name" value="Cytochrome_c-type_DH"/>
</dbReference>
<evidence type="ECO:0000313" key="8">
    <source>
        <dbReference type="Proteomes" id="UP000029721"/>
    </source>
</evidence>
<keyword evidence="2 4" id="KW-0479">Metal-binding</keyword>
<proteinExistence type="predicted"/>
<evidence type="ECO:0000256" key="4">
    <source>
        <dbReference type="PROSITE-ProRule" id="PRU00433"/>
    </source>
</evidence>
<dbReference type="Proteomes" id="UP000029721">
    <property type="component" value="Unassembled WGS sequence"/>
</dbReference>
<evidence type="ECO:0000256" key="2">
    <source>
        <dbReference type="ARBA" id="ARBA00022723"/>
    </source>
</evidence>
<keyword evidence="1 4" id="KW-0349">Heme</keyword>
<dbReference type="Gene3D" id="1.10.760.10">
    <property type="entry name" value="Cytochrome c-like domain"/>
    <property type="match status" value="1"/>
</dbReference>
<protein>
    <submittedName>
        <fullName evidence="7">Cytochrome Cbb3</fullName>
    </submittedName>
</protein>
<dbReference type="PANTHER" id="PTHR35008:SF4">
    <property type="entry name" value="BLL4482 PROTEIN"/>
    <property type="match status" value="1"/>
</dbReference>
<feature type="chain" id="PRO_5046735328" evidence="5">
    <location>
        <begin position="24"/>
        <end position="142"/>
    </location>
</feature>
<dbReference type="EMBL" id="JOKD01000014">
    <property type="protein sequence ID" value="KGE78565.1"/>
    <property type="molecule type" value="Genomic_DNA"/>
</dbReference>
<evidence type="ECO:0000256" key="3">
    <source>
        <dbReference type="ARBA" id="ARBA00023004"/>
    </source>
</evidence>
<dbReference type="Pfam" id="PF13442">
    <property type="entry name" value="Cytochrome_CBB3"/>
    <property type="match status" value="1"/>
</dbReference>
<evidence type="ECO:0000256" key="5">
    <source>
        <dbReference type="SAM" id="SignalP"/>
    </source>
</evidence>
<sequence>MREMRVSRALILLFVLLSISGCGEDTVEGRWYTQAQVDRGKQVFVENCAECHGRSAQGAFNWRKPLDDGSYPPPPLDGSAHAWHHSFDMLMRTINEGGIPLGGQMPAFEDKLSKDKKEAAIAYFQSQWDDRIYEAWLDRGGR</sequence>
<comment type="caution">
    <text evidence="7">The sequence shown here is derived from an EMBL/GenBank/DDBJ whole genome shotgun (WGS) entry which is preliminary data.</text>
</comment>
<feature type="signal peptide" evidence="5">
    <location>
        <begin position="1"/>
        <end position="23"/>
    </location>
</feature>
<evidence type="ECO:0000256" key="1">
    <source>
        <dbReference type="ARBA" id="ARBA00022617"/>
    </source>
</evidence>
<name>A0ABR4WVY2_9GAMM</name>
<dbReference type="InterPro" id="IPR036909">
    <property type="entry name" value="Cyt_c-like_dom_sf"/>
</dbReference>
<organism evidence="7 8">
    <name type="scientific">Halomonas salina</name>
    <dbReference type="NCBI Taxonomy" id="42565"/>
    <lineage>
        <taxon>Bacteria</taxon>
        <taxon>Pseudomonadati</taxon>
        <taxon>Pseudomonadota</taxon>
        <taxon>Gammaproteobacteria</taxon>
        <taxon>Oceanospirillales</taxon>
        <taxon>Halomonadaceae</taxon>
        <taxon>Halomonas</taxon>
    </lineage>
</organism>
<keyword evidence="3 4" id="KW-0408">Iron</keyword>
<feature type="domain" description="Cytochrome c" evidence="6">
    <location>
        <begin position="35"/>
        <end position="128"/>
    </location>
</feature>
<keyword evidence="5" id="KW-0732">Signal</keyword>
<evidence type="ECO:0000259" key="6">
    <source>
        <dbReference type="PROSITE" id="PS51007"/>
    </source>
</evidence>
<evidence type="ECO:0000313" key="7">
    <source>
        <dbReference type="EMBL" id="KGE78565.1"/>
    </source>
</evidence>
<dbReference type="PROSITE" id="PS51007">
    <property type="entry name" value="CYTC"/>
    <property type="match status" value="1"/>
</dbReference>
<dbReference type="SUPFAM" id="SSF46626">
    <property type="entry name" value="Cytochrome c"/>
    <property type="match status" value="1"/>
</dbReference>
<dbReference type="InterPro" id="IPR009056">
    <property type="entry name" value="Cyt_c-like_dom"/>
</dbReference>